<reference evidence="1 2" key="2">
    <citation type="journal article" date="2012" name="Environ. Microbiol.">
        <title>Characterization of the first alginolytic operons in a marine bacterium: from their emergence in marine Flavobacteriia to their independent transfers to marine Proteobacteria and human gut Bacteroides.</title>
        <authorList>
            <person name="Thomas F."/>
            <person name="Barbeyron T."/>
            <person name="Tonon T."/>
            <person name="Genicot S."/>
            <person name="Czjzek M."/>
            <person name="Michel G."/>
        </authorList>
    </citation>
    <scope>NUCLEOTIDE SEQUENCE [LARGE SCALE GENOMIC DNA]</scope>
    <source>
        <strain evidence="2">DSM 12802 / CCUG 47099 / CIP 106680 / NCIMB 13871 / Dsij</strain>
    </source>
</reference>
<dbReference type="EMBL" id="FP476056">
    <property type="protein sequence ID" value="CAZ97444.1"/>
    <property type="molecule type" value="Genomic_DNA"/>
</dbReference>
<evidence type="ECO:0000313" key="1">
    <source>
        <dbReference type="EMBL" id="CAZ97444.1"/>
    </source>
</evidence>
<dbReference type="AlphaFoldDB" id="G0L8B0"/>
<accession>G0L8B0</accession>
<protein>
    <submittedName>
        <fullName evidence="1">Uncharacterized protein</fullName>
    </submittedName>
</protein>
<reference evidence="2" key="1">
    <citation type="submission" date="2009-07" db="EMBL/GenBank/DDBJ databases">
        <title>Complete genome sequence of Zobellia galactanivorans Dsij.</title>
        <authorList>
            <consortium name="Genoscope - CEA"/>
        </authorList>
    </citation>
    <scope>NUCLEOTIDE SEQUENCE [LARGE SCALE GENOMIC DNA]</scope>
    <source>
        <strain evidence="2">DSM 12802 / CCUG 47099 / CIP 106680 / NCIMB 13871 / Dsij</strain>
    </source>
</reference>
<dbReference type="Proteomes" id="UP000008898">
    <property type="component" value="Chromosome"/>
</dbReference>
<sequence>MVKFDTTPSSQVLLAGVTTVIEPFSIGYTFTSIGNINSVFSSTEIGSTFSFVVKAKLTNEHSKIKSTFLIMFDFKSLKNVYQ</sequence>
<evidence type="ECO:0000313" key="2">
    <source>
        <dbReference type="Proteomes" id="UP000008898"/>
    </source>
</evidence>
<name>G0L8B0_ZOBGA</name>
<gene>
    <name evidence="1" type="ordered locus">zobellia_3306</name>
</gene>
<dbReference type="HOGENOM" id="CLU_2557588_0_0_10"/>
<dbReference type="STRING" id="63186.ZOBELLIA_3306"/>
<keyword evidence="2" id="KW-1185">Reference proteome</keyword>
<dbReference type="KEGG" id="zga:ZOBELLIA_3306"/>
<organism evidence="1 2">
    <name type="scientific">Zobellia galactanivorans (strain DSM 12802 / CCUG 47099 / CIP 106680 / NCIMB 13871 / Dsij)</name>
    <dbReference type="NCBI Taxonomy" id="63186"/>
    <lineage>
        <taxon>Bacteria</taxon>
        <taxon>Pseudomonadati</taxon>
        <taxon>Bacteroidota</taxon>
        <taxon>Flavobacteriia</taxon>
        <taxon>Flavobacteriales</taxon>
        <taxon>Flavobacteriaceae</taxon>
        <taxon>Zobellia</taxon>
    </lineage>
</organism>
<proteinExistence type="predicted"/>